<evidence type="ECO:0000313" key="2">
    <source>
        <dbReference type="EMBL" id="GAE35153.1"/>
    </source>
</evidence>
<dbReference type="OrthoDB" id="2857684at2"/>
<dbReference type="STRING" id="1236973.JCM9157_2248"/>
<dbReference type="Proteomes" id="UP000018896">
    <property type="component" value="Unassembled WGS sequence"/>
</dbReference>
<protein>
    <submittedName>
        <fullName evidence="2">Uncharacterized protein</fullName>
    </submittedName>
</protein>
<feature type="transmembrane region" description="Helical" evidence="1">
    <location>
        <begin position="124"/>
        <end position="146"/>
    </location>
</feature>
<keyword evidence="1" id="KW-0472">Membrane</keyword>
<reference evidence="2 3" key="1">
    <citation type="journal article" date="2014" name="Genome Announc.">
        <title>Draft Genome Sequences of Three Alkaliphilic Bacillus Strains, Bacillus wakoensis JCM 9140T, Bacillus akibai JCM 9157T, and Bacillus hemicellulosilyticus JCM 9152T.</title>
        <authorList>
            <person name="Yuki M."/>
            <person name="Oshima K."/>
            <person name="Suda W."/>
            <person name="Oshida Y."/>
            <person name="Kitamura K."/>
            <person name="Iida T."/>
            <person name="Hattori M."/>
            <person name="Ohkuma M."/>
        </authorList>
    </citation>
    <scope>NUCLEOTIDE SEQUENCE [LARGE SCALE GENOMIC DNA]</scope>
    <source>
        <strain evidence="2 3">JCM 9157</strain>
    </source>
</reference>
<keyword evidence="3" id="KW-1185">Reference proteome</keyword>
<gene>
    <name evidence="2" type="ORF">JCM9157_2248</name>
</gene>
<organism evidence="2 3">
    <name type="scientific">Halalkalibacter akibai (strain ATCC 43226 / DSM 21942 / CIP 109018 / JCM 9157 / 1139)</name>
    <name type="common">Bacillus akibai</name>
    <dbReference type="NCBI Taxonomy" id="1236973"/>
    <lineage>
        <taxon>Bacteria</taxon>
        <taxon>Bacillati</taxon>
        <taxon>Bacillota</taxon>
        <taxon>Bacilli</taxon>
        <taxon>Bacillales</taxon>
        <taxon>Bacillaceae</taxon>
        <taxon>Halalkalibacter</taxon>
    </lineage>
</organism>
<feature type="transmembrane region" description="Helical" evidence="1">
    <location>
        <begin position="24"/>
        <end position="42"/>
    </location>
</feature>
<dbReference type="eggNOG" id="ENOG5033C3K">
    <property type="taxonomic scope" value="Bacteria"/>
</dbReference>
<keyword evidence="1" id="KW-0812">Transmembrane</keyword>
<feature type="transmembrane region" description="Helical" evidence="1">
    <location>
        <begin position="54"/>
        <end position="72"/>
    </location>
</feature>
<dbReference type="EMBL" id="BAUV01000015">
    <property type="protein sequence ID" value="GAE35153.1"/>
    <property type="molecule type" value="Genomic_DNA"/>
</dbReference>
<dbReference type="AlphaFoldDB" id="W4QU62"/>
<keyword evidence="1" id="KW-1133">Transmembrane helix</keyword>
<feature type="transmembrane region" description="Helical" evidence="1">
    <location>
        <begin position="84"/>
        <end position="112"/>
    </location>
</feature>
<name>W4QU62_HALA3</name>
<proteinExistence type="predicted"/>
<evidence type="ECO:0000256" key="1">
    <source>
        <dbReference type="SAM" id="Phobius"/>
    </source>
</evidence>
<evidence type="ECO:0000313" key="3">
    <source>
        <dbReference type="Proteomes" id="UP000018896"/>
    </source>
</evidence>
<sequence length="159" mass="18782">MIIWNIEKLALKLKNNEITEKEKFIYFFIYIVLSGFVGYYTIEFASNLQRMIELLITSIITILGLLFCFNINQKGDGKVFIERYICLSLPISIRIIVYGTLLYGLYMIIALFTMSGYYDPTNDLLLDFVYTFLIQLVFYVLLYRWIRVIANNKENKNSQ</sequence>
<comment type="caution">
    <text evidence="2">The sequence shown here is derived from an EMBL/GenBank/DDBJ whole genome shotgun (WGS) entry which is preliminary data.</text>
</comment>
<dbReference type="RefSeq" id="WP_052013073.1">
    <property type="nucleotide sequence ID" value="NZ_BAUV01000015.1"/>
</dbReference>
<accession>W4QU62</accession>